<accession>A0A2T4CF61</accession>
<name>A0A2T4CF61_TRILO</name>
<dbReference type="AlphaFoldDB" id="A0A2T4CF61"/>
<dbReference type="Proteomes" id="UP000240760">
    <property type="component" value="Unassembled WGS sequence"/>
</dbReference>
<evidence type="ECO:0000313" key="2">
    <source>
        <dbReference type="Proteomes" id="UP000240760"/>
    </source>
</evidence>
<gene>
    <name evidence="1" type="ORF">M440DRAFT_1118700</name>
</gene>
<organism evidence="1 2">
    <name type="scientific">Trichoderma longibrachiatum ATCC 18648</name>
    <dbReference type="NCBI Taxonomy" id="983965"/>
    <lineage>
        <taxon>Eukaryota</taxon>
        <taxon>Fungi</taxon>
        <taxon>Dikarya</taxon>
        <taxon>Ascomycota</taxon>
        <taxon>Pezizomycotina</taxon>
        <taxon>Sordariomycetes</taxon>
        <taxon>Hypocreomycetidae</taxon>
        <taxon>Hypocreales</taxon>
        <taxon>Hypocreaceae</taxon>
        <taxon>Trichoderma</taxon>
    </lineage>
</organism>
<proteinExistence type="predicted"/>
<dbReference type="EMBL" id="KZ679127">
    <property type="protein sequence ID" value="PTB80205.1"/>
    <property type="molecule type" value="Genomic_DNA"/>
</dbReference>
<protein>
    <submittedName>
        <fullName evidence="1">Uncharacterized protein</fullName>
    </submittedName>
</protein>
<evidence type="ECO:0000313" key="1">
    <source>
        <dbReference type="EMBL" id="PTB80205.1"/>
    </source>
</evidence>
<sequence>MAEVNGMVCYRPPRTHPLAPALCSFPVSSTENFRGWTPEDADVGWYLGKRRDQITSCHRPSCWSCYPPIMPGSTKGFRSTRRLSAGTGALYSGVYDHTGTASYLHESLYQASQLLRTQDVVRSGVVCIYPTQKQGRPIYVRRGRRPQNRRTARCFLIKYTL</sequence>
<keyword evidence="2" id="KW-1185">Reference proteome</keyword>
<reference evidence="1 2" key="1">
    <citation type="submission" date="2016-07" db="EMBL/GenBank/DDBJ databases">
        <title>Multiple horizontal gene transfer events from other fungi enriched the ability of initially mycotrophic Trichoderma (Ascomycota) to feed on dead plant biomass.</title>
        <authorList>
            <consortium name="DOE Joint Genome Institute"/>
            <person name="Aerts A."/>
            <person name="Atanasova L."/>
            <person name="Chenthamara K."/>
            <person name="Zhang J."/>
            <person name="Grujic M."/>
            <person name="Henrissat B."/>
            <person name="Kuo A."/>
            <person name="Salamov A."/>
            <person name="Lipzen A."/>
            <person name="Labutti K."/>
            <person name="Barry K."/>
            <person name="Miao Y."/>
            <person name="Rahimi M.J."/>
            <person name="Shen Q."/>
            <person name="Grigoriev I.V."/>
            <person name="Kubicek C.P."/>
            <person name="Druzhinina I.S."/>
        </authorList>
    </citation>
    <scope>NUCLEOTIDE SEQUENCE [LARGE SCALE GENOMIC DNA]</scope>
    <source>
        <strain evidence="1 2">ATCC 18648</strain>
    </source>
</reference>